<dbReference type="PROSITE" id="PS51257">
    <property type="entry name" value="PROKAR_LIPOPROTEIN"/>
    <property type="match status" value="1"/>
</dbReference>
<evidence type="ECO:0000313" key="1">
    <source>
        <dbReference type="EMBL" id="PHI31148.1"/>
    </source>
</evidence>
<dbReference type="RefSeq" id="WP_029095752.1">
    <property type="nucleotide sequence ID" value="NZ_PDDX01000001.1"/>
</dbReference>
<sequence>MRNLLLLIFSILMLSGCQIVDKDGDCNPLLEAYSLGGCSKLAASLSNKKWHDQPCNSMNEYANSNISEFNVVRGKTEKDNKQASLISLQNVGSNNNQTWGNRSYSGEKLSCSISAQFDDGTIENGSLSLTKSHKGVITRMDYLSDEEGKRQVKREEVDKQNEIDRENEFNNTPTKEYPYMAHISCSNMVLYMCFLGDRFTSDTAIEINNGGEYAFYNGYHTNEAGNSKKYITRILLRNNFVINAQNSSSYFILNMKILDRTNNKTVFEKSVSQFGVIAVKN</sequence>
<dbReference type="EMBL" id="PDDX01000001">
    <property type="protein sequence ID" value="PHI31148.1"/>
    <property type="molecule type" value="Genomic_DNA"/>
</dbReference>
<organism evidence="1 2">
    <name type="scientific">Budvicia aquatica</name>
    <dbReference type="NCBI Taxonomy" id="82979"/>
    <lineage>
        <taxon>Bacteria</taxon>
        <taxon>Pseudomonadati</taxon>
        <taxon>Pseudomonadota</taxon>
        <taxon>Gammaproteobacteria</taxon>
        <taxon>Enterobacterales</taxon>
        <taxon>Budviciaceae</taxon>
        <taxon>Budvicia</taxon>
    </lineage>
</organism>
<evidence type="ECO:0008006" key="3">
    <source>
        <dbReference type="Google" id="ProtNLM"/>
    </source>
</evidence>
<protein>
    <recommendedName>
        <fullName evidence="3">Lipoprotein</fullName>
    </recommendedName>
</protein>
<dbReference type="AlphaFoldDB" id="A0A2C6DLE9"/>
<dbReference type="STRING" id="1111728.GCA_000427805_03722"/>
<reference evidence="2" key="1">
    <citation type="submission" date="2017-09" db="EMBL/GenBank/DDBJ databases">
        <title>FDA dAtabase for Regulatory Grade micrObial Sequences (FDA-ARGOS): Supporting development and validation of Infectious Disease Dx tests.</title>
        <authorList>
            <person name="Minogue T."/>
            <person name="Wolcott M."/>
            <person name="Wasieloski L."/>
            <person name="Aguilar W."/>
            <person name="Moore D."/>
            <person name="Tallon L."/>
            <person name="Sadzewicz L."/>
            <person name="Ott S."/>
            <person name="Zhao X."/>
            <person name="Nagaraj S."/>
            <person name="Vavikolanu K."/>
            <person name="Aluvathingal J."/>
            <person name="Nadendla S."/>
            <person name="Sichtig H."/>
        </authorList>
    </citation>
    <scope>NUCLEOTIDE SEQUENCE [LARGE SCALE GENOMIC DNA]</scope>
    <source>
        <strain evidence="2">FDAARGOS_387</strain>
    </source>
</reference>
<evidence type="ECO:0000313" key="2">
    <source>
        <dbReference type="Proteomes" id="UP000224974"/>
    </source>
</evidence>
<keyword evidence="2" id="KW-1185">Reference proteome</keyword>
<proteinExistence type="predicted"/>
<comment type="caution">
    <text evidence="1">The sequence shown here is derived from an EMBL/GenBank/DDBJ whole genome shotgun (WGS) entry which is preliminary data.</text>
</comment>
<dbReference type="Proteomes" id="UP000224974">
    <property type="component" value="Unassembled WGS sequence"/>
</dbReference>
<accession>A0A2C6DLE9</accession>
<gene>
    <name evidence="1" type="ORF">CRN84_18290</name>
</gene>
<name>A0A2C6DLE9_9GAMM</name>